<dbReference type="Pfam" id="PF20239">
    <property type="entry name" value="DUF6596"/>
    <property type="match status" value="1"/>
</dbReference>
<comment type="similarity">
    <text evidence="1">Belongs to the sigma-70 factor family. ECF subfamily.</text>
</comment>
<accession>A0A1I2BUL6</accession>
<dbReference type="RefSeq" id="WP_093712726.1">
    <property type="nucleotide sequence ID" value="NZ_FONG01000004.1"/>
</dbReference>
<dbReference type="InterPro" id="IPR013325">
    <property type="entry name" value="RNA_pol_sigma_r2"/>
</dbReference>
<evidence type="ECO:0000256" key="5">
    <source>
        <dbReference type="SAM" id="MobiDB-lite"/>
    </source>
</evidence>
<keyword evidence="2" id="KW-0805">Transcription regulation</keyword>
<name>A0A1I2BUL6_9ACTN</name>
<organism evidence="9 10">
    <name type="scientific">Actinacidiphila alni</name>
    <dbReference type="NCBI Taxonomy" id="380248"/>
    <lineage>
        <taxon>Bacteria</taxon>
        <taxon>Bacillati</taxon>
        <taxon>Actinomycetota</taxon>
        <taxon>Actinomycetes</taxon>
        <taxon>Kitasatosporales</taxon>
        <taxon>Streptomycetaceae</taxon>
        <taxon>Actinacidiphila</taxon>
    </lineage>
</organism>
<dbReference type="AlphaFoldDB" id="A0A1I2BUL6"/>
<dbReference type="InterPro" id="IPR013324">
    <property type="entry name" value="RNA_pol_sigma_r3/r4-like"/>
</dbReference>
<keyword evidence="3" id="KW-0731">Sigma factor</keyword>
<dbReference type="NCBIfam" id="TIGR02937">
    <property type="entry name" value="sigma70-ECF"/>
    <property type="match status" value="1"/>
</dbReference>
<evidence type="ECO:0000256" key="2">
    <source>
        <dbReference type="ARBA" id="ARBA00023015"/>
    </source>
</evidence>
<dbReference type="Proteomes" id="UP000199323">
    <property type="component" value="Unassembled WGS sequence"/>
</dbReference>
<dbReference type="GO" id="GO:0006352">
    <property type="term" value="P:DNA-templated transcription initiation"/>
    <property type="evidence" value="ECO:0007669"/>
    <property type="project" value="InterPro"/>
</dbReference>
<evidence type="ECO:0000256" key="4">
    <source>
        <dbReference type="ARBA" id="ARBA00023163"/>
    </source>
</evidence>
<dbReference type="Gene3D" id="1.10.1740.10">
    <property type="match status" value="1"/>
</dbReference>
<evidence type="ECO:0000259" key="6">
    <source>
        <dbReference type="Pfam" id="PF04542"/>
    </source>
</evidence>
<evidence type="ECO:0000259" key="8">
    <source>
        <dbReference type="Pfam" id="PF20239"/>
    </source>
</evidence>
<evidence type="ECO:0000313" key="9">
    <source>
        <dbReference type="EMBL" id="SFE59685.1"/>
    </source>
</evidence>
<dbReference type="OrthoDB" id="9780299at2"/>
<keyword evidence="10" id="KW-1185">Reference proteome</keyword>
<evidence type="ECO:0000256" key="3">
    <source>
        <dbReference type="ARBA" id="ARBA00023082"/>
    </source>
</evidence>
<feature type="domain" description="RNA polymerase sigma factor 70 region 4 type 2" evidence="7">
    <location>
        <begin position="93"/>
        <end position="144"/>
    </location>
</feature>
<evidence type="ECO:0000259" key="7">
    <source>
        <dbReference type="Pfam" id="PF08281"/>
    </source>
</evidence>
<dbReference type="InterPro" id="IPR013249">
    <property type="entry name" value="RNA_pol_sigma70_r4_t2"/>
</dbReference>
<evidence type="ECO:0000256" key="1">
    <source>
        <dbReference type="ARBA" id="ARBA00010641"/>
    </source>
</evidence>
<evidence type="ECO:0000313" key="10">
    <source>
        <dbReference type="Proteomes" id="UP000199323"/>
    </source>
</evidence>
<dbReference type="InterPro" id="IPR007627">
    <property type="entry name" value="RNA_pol_sigma70_r2"/>
</dbReference>
<dbReference type="PANTHER" id="PTHR47756">
    <property type="entry name" value="BLL6612 PROTEIN-RELATED"/>
    <property type="match status" value="1"/>
</dbReference>
<dbReference type="STRING" id="380248.SAMN05216251_10420"/>
<dbReference type="Gene3D" id="1.10.10.10">
    <property type="entry name" value="Winged helix-like DNA-binding domain superfamily/Winged helix DNA-binding domain"/>
    <property type="match status" value="1"/>
</dbReference>
<dbReference type="PANTHER" id="PTHR47756:SF2">
    <property type="entry name" value="BLL6612 PROTEIN"/>
    <property type="match status" value="1"/>
</dbReference>
<dbReference type="Pfam" id="PF08281">
    <property type="entry name" value="Sigma70_r4_2"/>
    <property type="match status" value="1"/>
</dbReference>
<dbReference type="InterPro" id="IPR046531">
    <property type="entry name" value="DUF6596"/>
</dbReference>
<dbReference type="GO" id="GO:0016987">
    <property type="term" value="F:sigma factor activity"/>
    <property type="evidence" value="ECO:0007669"/>
    <property type="project" value="UniProtKB-KW"/>
</dbReference>
<feature type="compositionally biased region" description="Pro residues" evidence="5">
    <location>
        <begin position="209"/>
        <end position="227"/>
    </location>
</feature>
<dbReference type="GO" id="GO:0003677">
    <property type="term" value="F:DNA binding"/>
    <property type="evidence" value="ECO:0007669"/>
    <property type="project" value="InterPro"/>
</dbReference>
<sequence>MAAVIALTGDWDLAEECAQDAFARALERWPADGVPRSPGAWLTTTARNRALDRVRRAANERRKLREVAVLAPVEAPTEPPDDGAVPDDRLRLIFTCCHPALPLPSRVALTLRTLTGLSTAQIARAFLVPEGTMGQRLTRAKSKIRHAGIPFRVPPRDQLPERTSAVLAVLYLLFNAGYAPTATERPEAAEQDPTSPGGQARTGPITPHATPPASGPDAPTGPNPTAPAGPRTHDRTDGTYGTNGTDADSGREQRRVAAEAIRLARLLVALLPDEPEARGLLALMLLHEARAAARTDAAGDLVPLDEQDRTAWDRDLIAEGLSMVEDALLARRPGPYQIQAAIAACHAGAATADATDWRQIALLYRELARMAPSPVVELNRAVAVSMAEGPAAALPLVDALAAGGELAGYHLLPATRADLLRRLGDRTGAAAAYREAIALAPTPAERRFLGRRLAEVGGTAAGRDR</sequence>
<feature type="domain" description="DUF6596" evidence="8">
    <location>
        <begin position="251"/>
        <end position="327"/>
    </location>
</feature>
<dbReference type="Pfam" id="PF04542">
    <property type="entry name" value="Sigma70_r2"/>
    <property type="match status" value="1"/>
</dbReference>
<feature type="region of interest" description="Disordered" evidence="5">
    <location>
        <begin position="183"/>
        <end position="253"/>
    </location>
</feature>
<proteinExistence type="inferred from homology"/>
<protein>
    <submittedName>
        <fullName evidence="9">RNA polymerase sigma factor, sigma-70 family</fullName>
    </submittedName>
</protein>
<reference evidence="10" key="1">
    <citation type="submission" date="2016-10" db="EMBL/GenBank/DDBJ databases">
        <authorList>
            <person name="Varghese N."/>
            <person name="Submissions S."/>
        </authorList>
    </citation>
    <scope>NUCLEOTIDE SEQUENCE [LARGE SCALE GENOMIC DNA]</scope>
    <source>
        <strain evidence="10">CGMCC 4.3510</strain>
    </source>
</reference>
<dbReference type="SUPFAM" id="SSF88659">
    <property type="entry name" value="Sigma3 and sigma4 domains of RNA polymerase sigma factors"/>
    <property type="match status" value="1"/>
</dbReference>
<gene>
    <name evidence="9" type="ORF">SAMN05216251_10420</name>
</gene>
<dbReference type="EMBL" id="FONG01000004">
    <property type="protein sequence ID" value="SFE59685.1"/>
    <property type="molecule type" value="Genomic_DNA"/>
</dbReference>
<dbReference type="InterPro" id="IPR036388">
    <property type="entry name" value="WH-like_DNA-bd_sf"/>
</dbReference>
<dbReference type="InterPro" id="IPR014284">
    <property type="entry name" value="RNA_pol_sigma-70_dom"/>
</dbReference>
<keyword evidence="4" id="KW-0804">Transcription</keyword>
<dbReference type="SUPFAM" id="SSF88946">
    <property type="entry name" value="Sigma2 domain of RNA polymerase sigma factors"/>
    <property type="match status" value="1"/>
</dbReference>
<feature type="domain" description="RNA polymerase sigma-70 region 2" evidence="6">
    <location>
        <begin position="7"/>
        <end position="58"/>
    </location>
</feature>